<gene>
    <name evidence="1" type="ORF">GTW20_25805</name>
</gene>
<evidence type="ECO:0000313" key="2">
    <source>
        <dbReference type="Proteomes" id="UP000467124"/>
    </source>
</evidence>
<evidence type="ECO:0000313" key="1">
    <source>
        <dbReference type="EMBL" id="MYR35584.1"/>
    </source>
</evidence>
<dbReference type="RefSeq" id="WP_161112191.1">
    <property type="nucleotide sequence ID" value="NZ_WWHY01000001.1"/>
</dbReference>
<dbReference type="EMBL" id="WWHY01000001">
    <property type="protein sequence ID" value="MYR35584.1"/>
    <property type="molecule type" value="Genomic_DNA"/>
</dbReference>
<name>A0A7K2J0J4_9ACTN</name>
<sequence length="263" mass="29883">MFSGKGILKLIIDTQELIRLSKERAPLPCGGQAYMASTTAQELFRTRSKETGRPAYWVPSIRGVHQAEIMSRKEWRNLAKAHSKWNYGGTSLYSDRLLVEFGSDYPPVVEFGHRAISKIINEEKTWLFPMCAGAARVKFGSEMRGRVEYVAESNVRCSPLVGGVIKTALPMFHAFSKKYTFKKDYRNSLNDIFILATSGHLGIPLLTRDKLLARFAEECLGSRLMGVQGCELISPQKGVGERRVMKESRKYVNRSWRIIQTRR</sequence>
<protein>
    <submittedName>
        <fullName evidence="1">Uncharacterized protein</fullName>
    </submittedName>
</protein>
<reference evidence="1 2" key="1">
    <citation type="journal article" date="2019" name="Nat. Commun.">
        <title>The antimicrobial potential of Streptomyces from insect microbiomes.</title>
        <authorList>
            <person name="Chevrette M.G."/>
            <person name="Carlson C.M."/>
            <person name="Ortega H.E."/>
            <person name="Thomas C."/>
            <person name="Ananiev G.E."/>
            <person name="Barns K.J."/>
            <person name="Book A.J."/>
            <person name="Cagnazzo J."/>
            <person name="Carlos C."/>
            <person name="Flanigan W."/>
            <person name="Grubbs K.J."/>
            <person name="Horn H.A."/>
            <person name="Hoffmann F.M."/>
            <person name="Klassen J.L."/>
            <person name="Knack J.J."/>
            <person name="Lewin G.R."/>
            <person name="McDonald B.R."/>
            <person name="Muller L."/>
            <person name="Melo W.G.P."/>
            <person name="Pinto-Tomas A.A."/>
            <person name="Schmitz A."/>
            <person name="Wendt-Pienkowski E."/>
            <person name="Wildman S."/>
            <person name="Zhao M."/>
            <person name="Zhang F."/>
            <person name="Bugni T.S."/>
            <person name="Andes D.R."/>
            <person name="Pupo M.T."/>
            <person name="Currie C.R."/>
        </authorList>
    </citation>
    <scope>NUCLEOTIDE SEQUENCE [LARGE SCALE GENOMIC DNA]</scope>
    <source>
        <strain evidence="1 2">SID5840</strain>
    </source>
</reference>
<proteinExistence type="predicted"/>
<organism evidence="1 2">
    <name type="scientific">Nocardiopsis alba</name>
    <dbReference type="NCBI Taxonomy" id="53437"/>
    <lineage>
        <taxon>Bacteria</taxon>
        <taxon>Bacillati</taxon>
        <taxon>Actinomycetota</taxon>
        <taxon>Actinomycetes</taxon>
        <taxon>Streptosporangiales</taxon>
        <taxon>Nocardiopsidaceae</taxon>
        <taxon>Nocardiopsis</taxon>
    </lineage>
</organism>
<dbReference type="AlphaFoldDB" id="A0A7K2J0J4"/>
<accession>A0A7K2J0J4</accession>
<comment type="caution">
    <text evidence="1">The sequence shown here is derived from an EMBL/GenBank/DDBJ whole genome shotgun (WGS) entry which is preliminary data.</text>
</comment>
<dbReference type="Proteomes" id="UP000467124">
    <property type="component" value="Unassembled WGS sequence"/>
</dbReference>